<name>A0ABW1Z916_9BACT</name>
<protein>
    <submittedName>
        <fullName evidence="1">Uncharacterized protein</fullName>
    </submittedName>
</protein>
<keyword evidence="2" id="KW-1185">Reference proteome</keyword>
<evidence type="ECO:0000313" key="1">
    <source>
        <dbReference type="EMBL" id="MFC6644663.1"/>
    </source>
</evidence>
<comment type="caution">
    <text evidence="1">The sequence shown here is derived from an EMBL/GenBank/DDBJ whole genome shotgun (WGS) entry which is preliminary data.</text>
</comment>
<evidence type="ECO:0000313" key="2">
    <source>
        <dbReference type="Proteomes" id="UP001596391"/>
    </source>
</evidence>
<dbReference type="Proteomes" id="UP001596391">
    <property type="component" value="Unassembled WGS sequence"/>
</dbReference>
<dbReference type="RefSeq" id="WP_263372779.1">
    <property type="nucleotide sequence ID" value="NZ_JAGSYD010000006.1"/>
</dbReference>
<reference evidence="2" key="1">
    <citation type="journal article" date="2019" name="Int. J. Syst. Evol. Microbiol.">
        <title>The Global Catalogue of Microorganisms (GCM) 10K type strain sequencing project: providing services to taxonomists for standard genome sequencing and annotation.</title>
        <authorList>
            <consortium name="The Broad Institute Genomics Platform"/>
            <consortium name="The Broad Institute Genome Sequencing Center for Infectious Disease"/>
            <person name="Wu L."/>
            <person name="Ma J."/>
        </authorList>
    </citation>
    <scope>NUCLEOTIDE SEQUENCE [LARGE SCALE GENOMIC DNA]</scope>
    <source>
        <strain evidence="2">CGMCC 1.16026</strain>
    </source>
</reference>
<sequence length="248" mass="27535">MPLIVRLEKRWMRRFVRVLIGFLLAIAGLVLWAAVAMDYGDGVATGKYRFEHGKESSMLILKPDHTFEQTRRNGSVEEHAKGTWRHVGEGGISFSRDFLVVSGDEPESDGTTVSDMHKMLGLLPSLRLRQYHVLWYGKTNSDGQLAGTYMGDEPNVIATLVLKADGSFTQTIAQSTTTNHAIGTWKQDSDGTVRFSKDFLKTSGEPLQPDEIASSIDPRGSYLQIEISKEPASAQPVFHKRMLGVLLP</sequence>
<organism evidence="1 2">
    <name type="scientific">Granulicella cerasi</name>
    <dbReference type="NCBI Taxonomy" id="741063"/>
    <lineage>
        <taxon>Bacteria</taxon>
        <taxon>Pseudomonadati</taxon>
        <taxon>Acidobacteriota</taxon>
        <taxon>Terriglobia</taxon>
        <taxon>Terriglobales</taxon>
        <taxon>Acidobacteriaceae</taxon>
        <taxon>Granulicella</taxon>
    </lineage>
</organism>
<gene>
    <name evidence="1" type="ORF">ACFQBQ_03465</name>
</gene>
<accession>A0ABW1Z916</accession>
<dbReference type="EMBL" id="JBHSWI010000001">
    <property type="protein sequence ID" value="MFC6644663.1"/>
    <property type="molecule type" value="Genomic_DNA"/>
</dbReference>
<proteinExistence type="predicted"/>